<dbReference type="EMBL" id="JARQWQ010000002">
    <property type="protein sequence ID" value="KAK2573500.1"/>
    <property type="molecule type" value="Genomic_DNA"/>
</dbReference>
<dbReference type="SUPFAM" id="SSF53098">
    <property type="entry name" value="Ribonuclease H-like"/>
    <property type="match status" value="1"/>
</dbReference>
<protein>
    <submittedName>
        <fullName evidence="3">Transposon Ty3-G Gag-Pol polyprotein</fullName>
    </submittedName>
</protein>
<feature type="region of interest" description="Disordered" evidence="1">
    <location>
        <begin position="11"/>
        <end position="33"/>
    </location>
</feature>
<feature type="region of interest" description="Disordered" evidence="1">
    <location>
        <begin position="1181"/>
        <end position="1210"/>
    </location>
</feature>
<feature type="region of interest" description="Disordered" evidence="1">
    <location>
        <begin position="201"/>
        <end position="225"/>
    </location>
</feature>
<evidence type="ECO:0000313" key="3">
    <source>
        <dbReference type="EMBL" id="KAK2573500.1"/>
    </source>
</evidence>
<organism evidence="3 4">
    <name type="scientific">Acropora cervicornis</name>
    <name type="common">Staghorn coral</name>
    <dbReference type="NCBI Taxonomy" id="6130"/>
    <lineage>
        <taxon>Eukaryota</taxon>
        <taxon>Metazoa</taxon>
        <taxon>Cnidaria</taxon>
        <taxon>Anthozoa</taxon>
        <taxon>Hexacorallia</taxon>
        <taxon>Scleractinia</taxon>
        <taxon>Astrocoeniina</taxon>
        <taxon>Acroporidae</taxon>
        <taxon>Acropora</taxon>
    </lineage>
</organism>
<evidence type="ECO:0000256" key="1">
    <source>
        <dbReference type="SAM" id="MobiDB-lite"/>
    </source>
</evidence>
<dbReference type="InterPro" id="IPR001584">
    <property type="entry name" value="Integrase_cat-core"/>
</dbReference>
<dbReference type="Proteomes" id="UP001249851">
    <property type="component" value="Unassembled WGS sequence"/>
</dbReference>
<dbReference type="PANTHER" id="PTHR33064">
    <property type="entry name" value="POL PROTEIN"/>
    <property type="match status" value="1"/>
</dbReference>
<feature type="domain" description="Integrase catalytic" evidence="2">
    <location>
        <begin position="909"/>
        <end position="1071"/>
    </location>
</feature>
<dbReference type="InterPro" id="IPR041577">
    <property type="entry name" value="RT_RNaseH_2"/>
</dbReference>
<dbReference type="InterPro" id="IPR021109">
    <property type="entry name" value="Peptidase_aspartic_dom_sf"/>
</dbReference>
<gene>
    <name evidence="3" type="ORF">P5673_001157</name>
</gene>
<dbReference type="Gene3D" id="3.30.70.270">
    <property type="match status" value="2"/>
</dbReference>
<dbReference type="PROSITE" id="PS50994">
    <property type="entry name" value="INTEGRASE"/>
    <property type="match status" value="1"/>
</dbReference>
<evidence type="ECO:0000313" key="4">
    <source>
        <dbReference type="Proteomes" id="UP001249851"/>
    </source>
</evidence>
<feature type="compositionally biased region" description="Acidic residues" evidence="1">
    <location>
        <begin position="13"/>
        <end position="23"/>
    </location>
</feature>
<dbReference type="Pfam" id="PF00078">
    <property type="entry name" value="RVT_1"/>
    <property type="match status" value="1"/>
</dbReference>
<feature type="region of interest" description="Disordered" evidence="1">
    <location>
        <begin position="1236"/>
        <end position="1284"/>
    </location>
</feature>
<reference evidence="3" key="2">
    <citation type="journal article" date="2023" name="Science">
        <title>Genomic signatures of disease resistance in endangered staghorn corals.</title>
        <authorList>
            <person name="Vollmer S.V."/>
            <person name="Selwyn J.D."/>
            <person name="Despard B.A."/>
            <person name="Roesel C.L."/>
        </authorList>
    </citation>
    <scope>NUCLEOTIDE SEQUENCE</scope>
    <source>
        <strain evidence="3">K2</strain>
    </source>
</reference>
<dbReference type="Pfam" id="PF13650">
    <property type="entry name" value="Asp_protease_2"/>
    <property type="match status" value="1"/>
</dbReference>
<dbReference type="InterPro" id="IPR012337">
    <property type="entry name" value="RNaseH-like_sf"/>
</dbReference>
<dbReference type="Gene3D" id="3.10.10.10">
    <property type="entry name" value="HIV Type 1 Reverse Transcriptase, subunit A, domain 1"/>
    <property type="match status" value="1"/>
</dbReference>
<proteinExistence type="predicted"/>
<dbReference type="InterPro" id="IPR043502">
    <property type="entry name" value="DNA/RNA_pol_sf"/>
</dbReference>
<accession>A0AAD9VGX2</accession>
<sequence>MVKARQIVGILDNDQDTDCDPDPDSPVPDTTLPSPDVVAYRVQTRQSPYMDVFHGHRVVRVTIDSGATGNMIRHSTAKHLGCPIISSAQSVQQADGSSQLQVFGELRTTFTRDNTDFTFEGLVVEDLDVEVLAGTPFMEANDVAVRPAKREVLLGNGSVYTYGSKSPPSPLPTVRRAFVLRAPAPSKTVWPGEFLEVQLPDDAPPDSEYALEPRTDAPSSYNLKPSQLWPQPGVISSVARAIRIPNLSTEPRTLKRHEHFCQAIPVFEPKVVPSTSLPPTQCPSPSSTSSHSASVQIDPDSILPQSVRADFHSLLREYNSVFDPQFSGKGNMGPVEPPQRKGRLPQYARDKLIELQEKFDHLEQLGVFRLPEDVGITVEYLNPSFLVKKPNGGSRLVTAFADVGRYSKPQPCLLPDVDSTLRLIAQWSHIIVTDLTSAFYQIPLAKESMKYCGVATPFKGVRVYVRSAMGMPGSETALEEVMCRVLGPLLQDGSVAKIADDLHCGGNTPQELLCDWKRVLQALHNCNLRLSAHKTIISPKTTTILGWIWTAGSLSASPHRLNTLATFPEPTTVGRLRSFIGAYKVLSRVIPRCSSYLTHLDAVTAGRPSQESISWTDDLRTAFRSAQNALSSALTITLPRPEDQLWIVTDGAVRDPGIGATLYVTRSDKLHVSGFFSAKLRGSQTTWLPCEVEALSIAAATKHFSPYLIQSSKKACILTDSKPCVHAYEKLCRGEFSASPRVSTFLSVVSRYQASVRHVSGASILQSDFASRNAAPCDNETCEVCAFITRTRDSVVRAVSVHDVLQGNVRLPFTSRPARLAVQSECPDLRRTHAHLAQGTRPSKKLTNIKDVKRYLQVASIADDGLLVLKMVVKRYLFALDLDKAVSRVSEGCHSCAAIRNSPTARIDQSTSPPPEAIGQSFAADVMKRSRQVIFVLRETVTSYTCSLFLENERHQTLRDAIIKLCLEMRPMDGPPADPTLSFKALLNDPLLKKHRVTIELGQPKNPNKNPVAERAVQELETELLRQEPLGGAVPPLTLAVATSALNLRIRSRGLSSQEMWTQRDQFSNKQLPLADDRLIALQHNQRLSNHPHSECSKAPLQQRRPTPLIDVGDLVYLHSDLNKSRARDRYLVVAIAPAFCDIKKFIGSQLRSSSCHVKLSECFKVPSDLADPIRAPPALYRHESDDEDDPGTTSHPPPSLPDIPDAISASVRPPSVDPPCLISPMLDFSADPIVDDAATQSPCPDAVPLEQAVTSADPPPPGLRRSSRIRRPPTRFVDYDTEL</sequence>
<dbReference type="SUPFAM" id="SSF56672">
    <property type="entry name" value="DNA/RNA polymerases"/>
    <property type="match status" value="1"/>
</dbReference>
<dbReference type="Gene3D" id="3.30.420.10">
    <property type="entry name" value="Ribonuclease H-like superfamily/Ribonuclease H"/>
    <property type="match status" value="1"/>
</dbReference>
<dbReference type="InterPro" id="IPR000477">
    <property type="entry name" value="RT_dom"/>
</dbReference>
<feature type="region of interest" description="Disordered" evidence="1">
    <location>
        <begin position="274"/>
        <end position="295"/>
    </location>
</feature>
<dbReference type="GO" id="GO:0015074">
    <property type="term" value="P:DNA integration"/>
    <property type="evidence" value="ECO:0007669"/>
    <property type="project" value="InterPro"/>
</dbReference>
<name>A0AAD9VGX2_ACRCE</name>
<dbReference type="InterPro" id="IPR051320">
    <property type="entry name" value="Viral_Replic_Matur_Polypro"/>
</dbReference>
<dbReference type="InterPro" id="IPR043128">
    <property type="entry name" value="Rev_trsase/Diguanyl_cyclase"/>
</dbReference>
<evidence type="ECO:0000259" key="2">
    <source>
        <dbReference type="PROSITE" id="PS50994"/>
    </source>
</evidence>
<dbReference type="Pfam" id="PF17919">
    <property type="entry name" value="RT_RNaseH_2"/>
    <property type="match status" value="1"/>
</dbReference>
<comment type="caution">
    <text evidence="3">The sequence shown here is derived from an EMBL/GenBank/DDBJ whole genome shotgun (WGS) entry which is preliminary data.</text>
</comment>
<dbReference type="PANTHER" id="PTHR33064:SF37">
    <property type="entry name" value="RIBONUCLEASE H"/>
    <property type="match status" value="1"/>
</dbReference>
<dbReference type="GO" id="GO:0003676">
    <property type="term" value="F:nucleic acid binding"/>
    <property type="evidence" value="ECO:0007669"/>
    <property type="project" value="InterPro"/>
</dbReference>
<feature type="compositionally biased region" description="Low complexity" evidence="1">
    <location>
        <begin position="274"/>
        <end position="294"/>
    </location>
</feature>
<keyword evidence="4" id="KW-1185">Reference proteome</keyword>
<dbReference type="InterPro" id="IPR036397">
    <property type="entry name" value="RNaseH_sf"/>
</dbReference>
<dbReference type="Gene3D" id="2.40.70.10">
    <property type="entry name" value="Acid Proteases"/>
    <property type="match status" value="1"/>
</dbReference>
<reference evidence="3" key="1">
    <citation type="journal article" date="2023" name="G3 (Bethesda)">
        <title>Whole genome assembly and annotation of the endangered Caribbean coral Acropora cervicornis.</title>
        <authorList>
            <person name="Selwyn J.D."/>
            <person name="Vollmer S.V."/>
        </authorList>
    </citation>
    <scope>NUCLEOTIDE SEQUENCE</scope>
    <source>
        <strain evidence="3">K2</strain>
    </source>
</reference>
<dbReference type="CDD" id="cd00303">
    <property type="entry name" value="retropepsin_like"/>
    <property type="match status" value="1"/>
</dbReference>